<evidence type="ECO:0000313" key="7">
    <source>
        <dbReference type="EMBL" id="SDL82638.1"/>
    </source>
</evidence>
<evidence type="ECO:0000256" key="5">
    <source>
        <dbReference type="ARBA" id="ARBA00023136"/>
    </source>
</evidence>
<name>A0A1G9N838_9GAMM</name>
<evidence type="ECO:0000256" key="4">
    <source>
        <dbReference type="ARBA" id="ARBA00022989"/>
    </source>
</evidence>
<keyword evidence="4 6" id="KW-1133">Transmembrane helix</keyword>
<feature type="transmembrane region" description="Helical" evidence="6">
    <location>
        <begin position="6"/>
        <end position="25"/>
    </location>
</feature>
<proteinExistence type="predicted"/>
<evidence type="ECO:0000256" key="3">
    <source>
        <dbReference type="ARBA" id="ARBA00022692"/>
    </source>
</evidence>
<dbReference type="PANTHER" id="PTHR30086:SF20">
    <property type="entry name" value="ARGININE EXPORTER PROTEIN ARGO-RELATED"/>
    <property type="match status" value="1"/>
</dbReference>
<dbReference type="PIRSF" id="PIRSF006324">
    <property type="entry name" value="LeuE"/>
    <property type="match status" value="1"/>
</dbReference>
<organism evidence="7 8">
    <name type="scientific">Franzmannia pantelleriensis</name>
    <dbReference type="NCBI Taxonomy" id="48727"/>
    <lineage>
        <taxon>Bacteria</taxon>
        <taxon>Pseudomonadati</taxon>
        <taxon>Pseudomonadota</taxon>
        <taxon>Gammaproteobacteria</taxon>
        <taxon>Oceanospirillales</taxon>
        <taxon>Halomonadaceae</taxon>
        <taxon>Franzmannia</taxon>
    </lineage>
</organism>
<dbReference type="EMBL" id="FNGH01000007">
    <property type="protein sequence ID" value="SDL82638.1"/>
    <property type="molecule type" value="Genomic_DNA"/>
</dbReference>
<keyword evidence="5 6" id="KW-0472">Membrane</keyword>
<feature type="transmembrane region" description="Helical" evidence="6">
    <location>
        <begin position="74"/>
        <end position="97"/>
    </location>
</feature>
<comment type="subcellular location">
    <subcellularLocation>
        <location evidence="1">Cell membrane</location>
        <topology evidence="1">Multi-pass membrane protein</topology>
    </subcellularLocation>
</comment>
<dbReference type="STRING" id="48727.SAMN05192555_10768"/>
<dbReference type="Proteomes" id="UP000199107">
    <property type="component" value="Unassembled WGS sequence"/>
</dbReference>
<accession>A0A1G9N838</accession>
<feature type="transmembrane region" description="Helical" evidence="6">
    <location>
        <begin position="149"/>
        <end position="174"/>
    </location>
</feature>
<keyword evidence="2" id="KW-1003">Cell membrane</keyword>
<evidence type="ECO:0000313" key="8">
    <source>
        <dbReference type="Proteomes" id="UP000199107"/>
    </source>
</evidence>
<keyword evidence="8" id="KW-1185">Reference proteome</keyword>
<dbReference type="InterPro" id="IPR001123">
    <property type="entry name" value="LeuE-type"/>
</dbReference>
<evidence type="ECO:0000256" key="2">
    <source>
        <dbReference type="ARBA" id="ARBA00022475"/>
    </source>
</evidence>
<reference evidence="8" key="1">
    <citation type="submission" date="2016-10" db="EMBL/GenBank/DDBJ databases">
        <authorList>
            <person name="Varghese N."/>
            <person name="Submissions S."/>
        </authorList>
    </citation>
    <scope>NUCLEOTIDE SEQUENCE [LARGE SCALE GENOMIC DNA]</scope>
    <source>
        <strain evidence="8">AAP</strain>
    </source>
</reference>
<gene>
    <name evidence="7" type="ORF">SAMN05192555_10768</name>
</gene>
<dbReference type="GO" id="GO:0005886">
    <property type="term" value="C:plasma membrane"/>
    <property type="evidence" value="ECO:0007669"/>
    <property type="project" value="UniProtKB-SubCell"/>
</dbReference>
<feature type="transmembrane region" description="Helical" evidence="6">
    <location>
        <begin position="186"/>
        <end position="205"/>
    </location>
</feature>
<evidence type="ECO:0000256" key="1">
    <source>
        <dbReference type="ARBA" id="ARBA00004651"/>
    </source>
</evidence>
<keyword evidence="3 6" id="KW-0812">Transmembrane</keyword>
<sequence length="206" mass="21956">MELWVFTSTLVMVYLLPGPDMILVLQTGVANGRLPALATAAGLAMARGAHVLLAATGLATLFAASPWTLDVIRLVGACYLILLGIQILLSGPGLAVVDSPLPPTSPMELRAACKRGLLTNLLNPKSLLFCSVLLPQFVDVERSDILLQFLFLGLLVVSVGVLFDTLYAMAASLLREWLTSHPMMQRLQRGVFAALLIGFGGQLMAA</sequence>
<dbReference type="AlphaFoldDB" id="A0A1G9N838"/>
<evidence type="ECO:0000256" key="6">
    <source>
        <dbReference type="SAM" id="Phobius"/>
    </source>
</evidence>
<dbReference type="RefSeq" id="WP_245701595.1">
    <property type="nucleotide sequence ID" value="NZ_FNGH01000007.1"/>
</dbReference>
<protein>
    <submittedName>
        <fullName evidence="7">Threonine/homoserine/homoserine lactone efflux protein</fullName>
    </submittedName>
</protein>
<dbReference type="PANTHER" id="PTHR30086">
    <property type="entry name" value="ARGININE EXPORTER PROTEIN ARGO"/>
    <property type="match status" value="1"/>
</dbReference>
<dbReference type="Pfam" id="PF01810">
    <property type="entry name" value="LysE"/>
    <property type="match status" value="1"/>
</dbReference>
<feature type="transmembrane region" description="Helical" evidence="6">
    <location>
        <begin position="37"/>
        <end position="62"/>
    </location>
</feature>
<dbReference type="GO" id="GO:0015171">
    <property type="term" value="F:amino acid transmembrane transporter activity"/>
    <property type="evidence" value="ECO:0007669"/>
    <property type="project" value="TreeGrafter"/>
</dbReference>